<organism evidence="3 4">
    <name type="scientific">Sulfolobus acidocaldarius</name>
    <dbReference type="NCBI Taxonomy" id="2285"/>
    <lineage>
        <taxon>Archaea</taxon>
        <taxon>Thermoproteota</taxon>
        <taxon>Thermoprotei</taxon>
        <taxon>Sulfolobales</taxon>
        <taxon>Sulfolobaceae</taxon>
        <taxon>Sulfolobus</taxon>
    </lineage>
</organism>
<reference evidence="4 5" key="1">
    <citation type="submission" date="2015-12" db="EMBL/GenBank/DDBJ databases">
        <title>A stable core within a dynamic pangenome in Sulfolobus acidocaldarius.</title>
        <authorList>
            <person name="Anderson R."/>
            <person name="Kouris A."/>
            <person name="Seward C."/>
            <person name="Campbell K."/>
            <person name="Whitaker R."/>
        </authorList>
    </citation>
    <scope>NUCLEOTIDE SEQUENCE [LARGE SCALE GENOMIC DNA]</scope>
    <source>
        <strain evidence="2 5">GG12-C01-09</strain>
        <strain evidence="3 4">NG05B_CO5_07</strain>
    </source>
</reference>
<dbReference type="OMA" id="YIQYYIS"/>
<dbReference type="InterPro" id="IPR013373">
    <property type="entry name" value="Flagellin/pilin_N_arc"/>
</dbReference>
<dbReference type="GeneID" id="14551992"/>
<keyword evidence="1" id="KW-0812">Transmembrane</keyword>
<dbReference type="Proteomes" id="UP000065473">
    <property type="component" value="Chromosome"/>
</dbReference>
<evidence type="ECO:0000313" key="3">
    <source>
        <dbReference type="EMBL" id="ALU31059.1"/>
    </source>
</evidence>
<protein>
    <submittedName>
        <fullName evidence="3">Uncharacterized protein</fullName>
    </submittedName>
</protein>
<evidence type="ECO:0000256" key="1">
    <source>
        <dbReference type="SAM" id="Phobius"/>
    </source>
</evidence>
<dbReference type="Proteomes" id="UP000060043">
    <property type="component" value="Chromosome"/>
</dbReference>
<sequence length="143" mass="15285">MVKKSVRNKAISSVLGTVIVLAITIALGGLLYAYSQGMFSNLTQNTNINVQAKIIVNPSTNDSYLQLTLVNNGNLGINITKVTIDSNGISIPINVYLPPGQQYSNTFPLTSKMIAGETYTVTVYGNSNNKPVVETMNVLASTV</sequence>
<gene>
    <name evidence="2" type="ORF">ATY89_10570</name>
    <name evidence="3" type="ORF">ATZ20_02125</name>
</gene>
<evidence type="ECO:0000313" key="2">
    <source>
        <dbReference type="EMBL" id="ALU30341.1"/>
    </source>
</evidence>
<dbReference type="STRING" id="1435377.SUSAZ_07115"/>
<dbReference type="RefSeq" id="WP_011278319.1">
    <property type="nucleotide sequence ID" value="NZ_BHWZ01000003.1"/>
</dbReference>
<keyword evidence="1" id="KW-1133">Transmembrane helix</keyword>
<feature type="transmembrane region" description="Helical" evidence="1">
    <location>
        <begin position="12"/>
        <end position="34"/>
    </location>
</feature>
<dbReference type="AlphaFoldDB" id="A0A0U3FUR0"/>
<name>A0A0U3FUR0_9CREN</name>
<dbReference type="OrthoDB" id="35933at2157"/>
<evidence type="ECO:0000313" key="4">
    <source>
        <dbReference type="Proteomes" id="UP000060043"/>
    </source>
</evidence>
<keyword evidence="1" id="KW-0472">Membrane</keyword>
<dbReference type="PaxDb" id="1435377-SUSAZ_07115"/>
<evidence type="ECO:0000313" key="5">
    <source>
        <dbReference type="Proteomes" id="UP000065473"/>
    </source>
</evidence>
<proteinExistence type="predicted"/>
<dbReference type="NCBIfam" id="TIGR02537">
    <property type="entry name" value="arch_flag_Nterm"/>
    <property type="match status" value="1"/>
</dbReference>
<dbReference type="NCBIfam" id="NF046073">
    <property type="entry name" value="UpsA"/>
    <property type="match status" value="1"/>
</dbReference>
<dbReference type="EMBL" id="CP013695">
    <property type="protein sequence ID" value="ALU31059.1"/>
    <property type="molecule type" value="Genomic_DNA"/>
</dbReference>
<dbReference type="EMBL" id="CP013694">
    <property type="protein sequence ID" value="ALU30341.1"/>
    <property type="molecule type" value="Genomic_DNA"/>
</dbReference>
<accession>A0A0U3FUR0</accession>